<evidence type="ECO:0000313" key="2">
    <source>
        <dbReference type="EMBL" id="KAJ1373769.1"/>
    </source>
</evidence>
<dbReference type="Proteomes" id="UP001196413">
    <property type="component" value="Unassembled WGS sequence"/>
</dbReference>
<dbReference type="AlphaFoldDB" id="A0AAD5RFV7"/>
<feature type="region of interest" description="Disordered" evidence="1">
    <location>
        <begin position="80"/>
        <end position="105"/>
    </location>
</feature>
<proteinExistence type="predicted"/>
<keyword evidence="3" id="KW-1185">Reference proteome</keyword>
<gene>
    <name evidence="2" type="primary">RBF1</name>
    <name evidence="2" type="ORF">KIN20_036274</name>
</gene>
<evidence type="ECO:0000313" key="3">
    <source>
        <dbReference type="Proteomes" id="UP001196413"/>
    </source>
</evidence>
<dbReference type="EMBL" id="JAHQIW010007344">
    <property type="protein sequence ID" value="KAJ1373769.1"/>
    <property type="molecule type" value="Genomic_DNA"/>
</dbReference>
<accession>A0AAD5RFV7</accession>
<comment type="caution">
    <text evidence="2">The sequence shown here is derived from an EMBL/GenBank/DDBJ whole genome shotgun (WGS) entry which is preliminary data.</text>
</comment>
<organism evidence="2 3">
    <name type="scientific">Parelaphostrongylus tenuis</name>
    <name type="common">Meningeal worm</name>
    <dbReference type="NCBI Taxonomy" id="148309"/>
    <lineage>
        <taxon>Eukaryota</taxon>
        <taxon>Metazoa</taxon>
        <taxon>Ecdysozoa</taxon>
        <taxon>Nematoda</taxon>
        <taxon>Chromadorea</taxon>
        <taxon>Rhabditida</taxon>
        <taxon>Rhabditina</taxon>
        <taxon>Rhabditomorpha</taxon>
        <taxon>Strongyloidea</taxon>
        <taxon>Metastrongylidae</taxon>
        <taxon>Parelaphostrongylus</taxon>
    </lineage>
</organism>
<feature type="compositionally biased region" description="Polar residues" evidence="1">
    <location>
        <begin position="80"/>
        <end position="100"/>
    </location>
</feature>
<reference evidence="2" key="1">
    <citation type="submission" date="2021-06" db="EMBL/GenBank/DDBJ databases">
        <title>Parelaphostrongylus tenuis whole genome reference sequence.</title>
        <authorList>
            <person name="Garwood T.J."/>
            <person name="Larsen P.A."/>
            <person name="Fountain-Jones N.M."/>
            <person name="Garbe J.R."/>
            <person name="Macchietto M.G."/>
            <person name="Kania S.A."/>
            <person name="Gerhold R.W."/>
            <person name="Richards J.E."/>
            <person name="Wolf T.M."/>
        </authorList>
    </citation>
    <scope>NUCLEOTIDE SEQUENCE</scope>
    <source>
        <strain evidence="2">MNPRO001-30</strain>
        <tissue evidence="2">Meninges</tissue>
    </source>
</reference>
<sequence length="123" mass="13864">MSLLRHLSGIFDESREDESEGTLTGSTFAHSRRTLRHNRTIIPENLHLMNDWEIGGTQNKWVCPSDRHLQLRAQLKSGWSVRTATARSPTNSKGNSTITEAEQEHIKQVLAKAEASRLKNSSD</sequence>
<name>A0AAD5RFV7_PARTN</name>
<protein>
    <submittedName>
        <fullName evidence="2">Transcription factor rbf1 (RPG-box-binding factor) (Repressor-activator protein 1)</fullName>
    </submittedName>
</protein>
<evidence type="ECO:0000256" key="1">
    <source>
        <dbReference type="SAM" id="MobiDB-lite"/>
    </source>
</evidence>